<dbReference type="AlphaFoldDB" id="F3CH79"/>
<dbReference type="Proteomes" id="UP000005466">
    <property type="component" value="Unassembled WGS sequence"/>
</dbReference>
<sequence length="57" mass="6643">QKLAREGWQFTDEDVSFLSPYLTSNVKRFGEFNLKLNRPPEPWIKDSVFQQAAGSLR</sequence>
<feature type="non-terminal residue" evidence="1">
    <location>
        <position position="1"/>
    </location>
</feature>
<dbReference type="BioCyc" id="PSYR875330:G11XH-7117-MONOMER"/>
<proteinExistence type="predicted"/>
<protein>
    <submittedName>
        <fullName evidence="1">Transposase</fullName>
    </submittedName>
</protein>
<evidence type="ECO:0000313" key="1">
    <source>
        <dbReference type="EMBL" id="EGH18621.1"/>
    </source>
</evidence>
<dbReference type="EMBL" id="ADWY01002949">
    <property type="protein sequence ID" value="EGH18621.1"/>
    <property type="molecule type" value="Genomic_DNA"/>
</dbReference>
<name>F3CH79_PSESG</name>
<accession>F3CH79</accession>
<evidence type="ECO:0000313" key="2">
    <source>
        <dbReference type="Proteomes" id="UP000005466"/>
    </source>
</evidence>
<reference evidence="1 2" key="1">
    <citation type="journal article" date="2011" name="PLoS Pathog.">
        <title>Dynamic evolution of pathogenicity revealed by sequencing and comparative genomics of 19 Pseudomonas syringae isolates.</title>
        <authorList>
            <person name="Baltrus D.A."/>
            <person name="Nishimura M.T."/>
            <person name="Romanchuk A."/>
            <person name="Chang J.H."/>
            <person name="Mukhtar M.S."/>
            <person name="Cherkis K."/>
            <person name="Roach J."/>
            <person name="Grant S.R."/>
            <person name="Jones C.D."/>
            <person name="Dangl J.L."/>
        </authorList>
    </citation>
    <scope>NUCLEOTIDE SEQUENCE [LARGE SCALE GENOMIC DNA]</scope>
    <source>
        <strain evidence="2">race 4</strain>
    </source>
</reference>
<comment type="caution">
    <text evidence="1">The sequence shown here is derived from an EMBL/GenBank/DDBJ whole genome shotgun (WGS) entry which is preliminary data.</text>
</comment>
<organism evidence="1 2">
    <name type="scientific">Pseudomonas savastanoi pv. glycinea str. race 4</name>
    <dbReference type="NCBI Taxonomy" id="875330"/>
    <lineage>
        <taxon>Bacteria</taxon>
        <taxon>Pseudomonadati</taxon>
        <taxon>Pseudomonadota</taxon>
        <taxon>Gammaproteobacteria</taxon>
        <taxon>Pseudomonadales</taxon>
        <taxon>Pseudomonadaceae</taxon>
        <taxon>Pseudomonas</taxon>
    </lineage>
</organism>
<feature type="non-terminal residue" evidence="1">
    <location>
        <position position="57"/>
    </location>
</feature>
<gene>
    <name evidence="1" type="ORF">Pgy4_37261</name>
</gene>